<dbReference type="AlphaFoldDB" id="A0A8D8YAI0"/>
<sequence>MRGLLSKHTTLAALDKSAEKMTIYSSCGRREILYRAPVLTGERPVAVGRPCGGLQASSFRYEEAPWAGPTVAGTDRVAQEDRGGRHLGRTVADVVVQPGSDRDLLPPVVSLQGVGEGVELLIPADDRAGRSCTVGVWPGSDRAVDRLYLDDVALSFSFLQVWTSLLLLVVVVAEEA</sequence>
<dbReference type="EMBL" id="HBUF01369000">
    <property type="protein sequence ID" value="CAG6725125.1"/>
    <property type="molecule type" value="Transcribed_RNA"/>
</dbReference>
<keyword evidence="1" id="KW-0812">Transmembrane</keyword>
<name>A0A8D8YAI0_9HEMI</name>
<proteinExistence type="predicted"/>
<keyword evidence="1" id="KW-0472">Membrane</keyword>
<evidence type="ECO:0000256" key="1">
    <source>
        <dbReference type="SAM" id="Phobius"/>
    </source>
</evidence>
<evidence type="ECO:0000313" key="2">
    <source>
        <dbReference type="EMBL" id="CAG6725122.1"/>
    </source>
</evidence>
<feature type="transmembrane region" description="Helical" evidence="1">
    <location>
        <begin position="152"/>
        <end position="173"/>
    </location>
</feature>
<reference evidence="2" key="1">
    <citation type="submission" date="2021-05" db="EMBL/GenBank/DDBJ databases">
        <authorList>
            <person name="Alioto T."/>
            <person name="Alioto T."/>
            <person name="Gomez Garrido J."/>
        </authorList>
    </citation>
    <scope>NUCLEOTIDE SEQUENCE</scope>
</reference>
<organism evidence="2">
    <name type="scientific">Cacopsylla melanoneura</name>
    <dbReference type="NCBI Taxonomy" id="428564"/>
    <lineage>
        <taxon>Eukaryota</taxon>
        <taxon>Metazoa</taxon>
        <taxon>Ecdysozoa</taxon>
        <taxon>Arthropoda</taxon>
        <taxon>Hexapoda</taxon>
        <taxon>Insecta</taxon>
        <taxon>Pterygota</taxon>
        <taxon>Neoptera</taxon>
        <taxon>Paraneoptera</taxon>
        <taxon>Hemiptera</taxon>
        <taxon>Sternorrhyncha</taxon>
        <taxon>Psylloidea</taxon>
        <taxon>Psyllidae</taxon>
        <taxon>Psyllinae</taxon>
        <taxon>Cacopsylla</taxon>
    </lineage>
</organism>
<accession>A0A8D8YAI0</accession>
<dbReference type="EMBL" id="HBUF01368998">
    <property type="protein sequence ID" value="CAG6725123.1"/>
    <property type="molecule type" value="Transcribed_RNA"/>
</dbReference>
<protein>
    <submittedName>
        <fullName evidence="2">Uncharacterized protein</fullName>
    </submittedName>
</protein>
<dbReference type="EMBL" id="HBUF01368999">
    <property type="protein sequence ID" value="CAG6725124.1"/>
    <property type="molecule type" value="Transcribed_RNA"/>
</dbReference>
<dbReference type="EMBL" id="HBUF01368997">
    <property type="protein sequence ID" value="CAG6725122.1"/>
    <property type="molecule type" value="Transcribed_RNA"/>
</dbReference>
<keyword evidence="1" id="KW-1133">Transmembrane helix</keyword>